<evidence type="ECO:0000256" key="17">
    <source>
        <dbReference type="SAM" id="Coils"/>
    </source>
</evidence>
<feature type="compositionally biased region" description="Basic and acidic residues" evidence="18">
    <location>
        <begin position="237"/>
        <end position="253"/>
    </location>
</feature>
<dbReference type="CDD" id="cd00201">
    <property type="entry name" value="WW"/>
    <property type="match status" value="1"/>
</dbReference>
<evidence type="ECO:0000259" key="19">
    <source>
        <dbReference type="PROSITE" id="PS50020"/>
    </source>
</evidence>
<feature type="compositionally biased region" description="Acidic residues" evidence="18">
    <location>
        <begin position="226"/>
        <end position="236"/>
    </location>
</feature>
<dbReference type="PROSITE" id="PS50020">
    <property type="entry name" value="WW_DOMAIN_2"/>
    <property type="match status" value="1"/>
</dbReference>
<evidence type="ECO:0000256" key="10">
    <source>
        <dbReference type="ARBA" id="ARBA00023204"/>
    </source>
</evidence>
<dbReference type="Pfam" id="PF00397">
    <property type="entry name" value="WW"/>
    <property type="match status" value="1"/>
</dbReference>
<dbReference type="Proteomes" id="UP000472267">
    <property type="component" value="Chromosome 14"/>
</dbReference>
<keyword evidence="8" id="KW-0970">Cilium biogenesis/degradation</keyword>
<dbReference type="SMART" id="SM00456">
    <property type="entry name" value="WW"/>
    <property type="match status" value="1"/>
</dbReference>
<evidence type="ECO:0000256" key="7">
    <source>
        <dbReference type="ARBA" id="ARBA00022776"/>
    </source>
</evidence>
<comment type="subunit">
    <text evidence="15">Interacts (via N-terminus) with ATRIP. Interacts with ATM, ATR and MDC1. Interacts with XPA (via N-terminus) upon UV irradiation. Interacts with CEP83, CCDC92, TTBK2, DVL3, NPHP3 and weakly with NPHP4. Interacts with DZIP1.</text>
</comment>
<keyword evidence="6" id="KW-0227">DNA damage</keyword>
<dbReference type="FunFam" id="3.30.1470.10:FF:000001">
    <property type="entry name" value="Centrosomal protein of 164 kDa"/>
    <property type="match status" value="1"/>
</dbReference>
<feature type="compositionally biased region" description="Basic and acidic residues" evidence="18">
    <location>
        <begin position="384"/>
        <end position="394"/>
    </location>
</feature>
<dbReference type="InterPro" id="IPR051841">
    <property type="entry name" value="MT-Golgi_org_protein"/>
</dbReference>
<evidence type="ECO:0000256" key="11">
    <source>
        <dbReference type="ARBA" id="ARBA00023212"/>
    </source>
</evidence>
<dbReference type="PROSITE" id="PS01159">
    <property type="entry name" value="WW_DOMAIN_1"/>
    <property type="match status" value="1"/>
</dbReference>
<feature type="region of interest" description="Disordered" evidence="18">
    <location>
        <begin position="808"/>
        <end position="839"/>
    </location>
</feature>
<dbReference type="GeneID" id="115400964"/>
<feature type="region of interest" description="Disordered" evidence="18">
    <location>
        <begin position="1109"/>
        <end position="1130"/>
    </location>
</feature>
<dbReference type="GO" id="GO:0005814">
    <property type="term" value="C:centriole"/>
    <property type="evidence" value="ECO:0007669"/>
    <property type="project" value="UniProtKB-SubCell"/>
</dbReference>
<dbReference type="PANTHER" id="PTHR18902:SF27">
    <property type="entry name" value="CENTROSOMAL PROTEIN OF 164 KDA"/>
    <property type="match status" value="1"/>
</dbReference>
<dbReference type="SUPFAM" id="SSF51045">
    <property type="entry name" value="WW domain"/>
    <property type="match status" value="1"/>
</dbReference>
<reference evidence="20" key="1">
    <citation type="submission" date="2019-06" db="EMBL/GenBank/DDBJ databases">
        <authorList>
            <consortium name="Wellcome Sanger Institute Data Sharing"/>
        </authorList>
    </citation>
    <scope>NUCLEOTIDE SEQUENCE [LARGE SCALE GENOMIC DNA]</scope>
</reference>
<feature type="compositionally biased region" description="Basic and acidic residues" evidence="18">
    <location>
        <begin position="872"/>
        <end position="898"/>
    </location>
</feature>
<keyword evidence="10" id="KW-0234">DNA repair</keyword>
<evidence type="ECO:0000313" key="21">
    <source>
        <dbReference type="Proteomes" id="UP000472267"/>
    </source>
</evidence>
<dbReference type="Gene3D" id="3.30.1470.10">
    <property type="entry name" value="Photosystem I PsaD, reaction center subunit II"/>
    <property type="match status" value="1"/>
</dbReference>
<reference evidence="20" key="3">
    <citation type="submission" date="2025-09" db="UniProtKB">
        <authorList>
            <consortium name="Ensembl"/>
        </authorList>
    </citation>
    <scope>IDENTIFICATION</scope>
</reference>
<evidence type="ECO:0000256" key="2">
    <source>
        <dbReference type="ARBA" id="ARBA00004123"/>
    </source>
</evidence>
<feature type="compositionally biased region" description="Low complexity" evidence="18">
    <location>
        <begin position="946"/>
        <end position="960"/>
    </location>
</feature>
<feature type="compositionally biased region" description="Basic and acidic residues" evidence="18">
    <location>
        <begin position="316"/>
        <end position="339"/>
    </location>
</feature>
<dbReference type="GO" id="GO:0060271">
    <property type="term" value="P:cilium assembly"/>
    <property type="evidence" value="ECO:0007669"/>
    <property type="project" value="TreeGrafter"/>
</dbReference>
<evidence type="ECO:0000256" key="16">
    <source>
        <dbReference type="ARBA" id="ARBA00067900"/>
    </source>
</evidence>
<evidence type="ECO:0000256" key="9">
    <source>
        <dbReference type="ARBA" id="ARBA00023054"/>
    </source>
</evidence>
<evidence type="ECO:0000256" key="1">
    <source>
        <dbReference type="ARBA" id="ARBA00004114"/>
    </source>
</evidence>
<keyword evidence="12" id="KW-0539">Nucleus</keyword>
<dbReference type="GO" id="GO:0051301">
    <property type="term" value="P:cell division"/>
    <property type="evidence" value="ECO:0007669"/>
    <property type="project" value="UniProtKB-KW"/>
</dbReference>
<feature type="compositionally biased region" description="Basic residues" evidence="18">
    <location>
        <begin position="116"/>
        <end position="136"/>
    </location>
</feature>
<evidence type="ECO:0000256" key="14">
    <source>
        <dbReference type="ARBA" id="ARBA00056906"/>
    </source>
</evidence>
<feature type="region of interest" description="Disordered" evidence="18">
    <location>
        <begin position="941"/>
        <end position="969"/>
    </location>
</feature>
<keyword evidence="3" id="KW-0963">Cytoplasm</keyword>
<reference evidence="20" key="2">
    <citation type="submission" date="2025-08" db="UniProtKB">
        <authorList>
            <consortium name="Ensembl"/>
        </authorList>
    </citation>
    <scope>IDENTIFICATION</scope>
</reference>
<comment type="subcellular location">
    <subcellularLocation>
        <location evidence="1">Cytoplasm</location>
        <location evidence="1">Cytoskeleton</location>
        <location evidence="1">Microtubule organizing center</location>
        <location evidence="1">Centrosome</location>
        <location evidence="1">Centriole</location>
    </subcellularLocation>
    <subcellularLocation>
        <location evidence="2">Nucleus</location>
    </subcellularLocation>
</comment>
<dbReference type="PANTHER" id="PTHR18902">
    <property type="entry name" value="NUCLEAR MITOTIC APPARATUS PROTEIN 1-RELATED"/>
    <property type="match status" value="1"/>
</dbReference>
<evidence type="ECO:0000256" key="15">
    <source>
        <dbReference type="ARBA" id="ARBA00061715"/>
    </source>
</evidence>
<name>A0A672IN48_SALFA</name>
<feature type="compositionally biased region" description="Basic and acidic residues" evidence="18">
    <location>
        <begin position="348"/>
        <end position="366"/>
    </location>
</feature>
<dbReference type="CTD" id="22897"/>
<keyword evidence="4" id="KW-0597">Phosphoprotein</keyword>
<keyword evidence="13" id="KW-0131">Cell cycle</keyword>
<dbReference type="InterPro" id="IPR001202">
    <property type="entry name" value="WW_dom"/>
</dbReference>
<evidence type="ECO:0000313" key="20">
    <source>
        <dbReference type="Ensembl" id="ENSSFAP00005043258.1"/>
    </source>
</evidence>
<feature type="compositionally biased region" description="Basic and acidic residues" evidence="18">
    <location>
        <begin position="449"/>
        <end position="501"/>
    </location>
</feature>
<feature type="compositionally biased region" description="Basic and acidic residues" evidence="18">
    <location>
        <begin position="421"/>
        <end position="440"/>
    </location>
</feature>
<dbReference type="Ensembl" id="ENSSFAT00005044806.1">
    <property type="protein sequence ID" value="ENSSFAP00005043258.1"/>
    <property type="gene ID" value="ENSSFAG00005021412.1"/>
</dbReference>
<dbReference type="GO" id="GO:0005813">
    <property type="term" value="C:centrosome"/>
    <property type="evidence" value="ECO:0007669"/>
    <property type="project" value="TreeGrafter"/>
</dbReference>
<feature type="region of interest" description="Disordered" evidence="18">
    <location>
        <begin position="863"/>
        <end position="918"/>
    </location>
</feature>
<protein>
    <recommendedName>
        <fullName evidence="16">Centrosomal protein of 164 kDa</fullName>
    </recommendedName>
</protein>
<dbReference type="GO" id="GO:0097539">
    <property type="term" value="C:ciliary transition fiber"/>
    <property type="evidence" value="ECO:0007669"/>
    <property type="project" value="TreeGrafter"/>
</dbReference>
<accession>A0A672IN48</accession>
<evidence type="ECO:0000256" key="8">
    <source>
        <dbReference type="ARBA" id="ARBA00022794"/>
    </source>
</evidence>
<dbReference type="InterPro" id="IPR036020">
    <property type="entry name" value="WW_dom_sf"/>
</dbReference>
<evidence type="ECO:0000256" key="18">
    <source>
        <dbReference type="SAM" id="MobiDB-lite"/>
    </source>
</evidence>
<dbReference type="GO" id="GO:0005634">
    <property type="term" value="C:nucleus"/>
    <property type="evidence" value="ECO:0007669"/>
    <property type="project" value="UniProtKB-SubCell"/>
</dbReference>
<feature type="compositionally biased region" description="Polar residues" evidence="18">
    <location>
        <begin position="400"/>
        <end position="416"/>
    </location>
</feature>
<feature type="region of interest" description="Disordered" evidence="18">
    <location>
        <begin position="96"/>
        <end position="631"/>
    </location>
</feature>
<feature type="coiled-coil region" evidence="17">
    <location>
        <begin position="983"/>
        <end position="1010"/>
    </location>
</feature>
<organism evidence="20 21">
    <name type="scientific">Salarias fasciatus</name>
    <name type="common">Jewelled blenny</name>
    <name type="synonym">Blennius fasciatus</name>
    <dbReference type="NCBI Taxonomy" id="181472"/>
    <lineage>
        <taxon>Eukaryota</taxon>
        <taxon>Metazoa</taxon>
        <taxon>Chordata</taxon>
        <taxon>Craniata</taxon>
        <taxon>Vertebrata</taxon>
        <taxon>Euteleostomi</taxon>
        <taxon>Actinopterygii</taxon>
        <taxon>Neopterygii</taxon>
        <taxon>Teleostei</taxon>
        <taxon>Neoteleostei</taxon>
        <taxon>Acanthomorphata</taxon>
        <taxon>Ovalentaria</taxon>
        <taxon>Blenniimorphae</taxon>
        <taxon>Blenniiformes</taxon>
        <taxon>Blennioidei</taxon>
        <taxon>Blenniidae</taxon>
        <taxon>Salariinae</taxon>
        <taxon>Salarias</taxon>
    </lineage>
</organism>
<dbReference type="GO" id="GO:0006281">
    <property type="term" value="P:DNA repair"/>
    <property type="evidence" value="ECO:0007669"/>
    <property type="project" value="UniProtKB-KW"/>
</dbReference>
<evidence type="ECO:0000256" key="6">
    <source>
        <dbReference type="ARBA" id="ARBA00022763"/>
    </source>
</evidence>
<dbReference type="RefSeq" id="XP_029964913.1">
    <property type="nucleotide sequence ID" value="XM_030109053.1"/>
</dbReference>
<feature type="compositionally biased region" description="Low complexity" evidence="18">
    <location>
        <begin position="373"/>
        <end position="383"/>
    </location>
</feature>
<dbReference type="AlphaFoldDB" id="A0A672IN48"/>
<evidence type="ECO:0000256" key="5">
    <source>
        <dbReference type="ARBA" id="ARBA00022618"/>
    </source>
</evidence>
<sequence>MSAAALIGDQLILEEDYDENYIASEQEIFEYAREIGIDPDTEPDLLWLAREGIVAPLPPEWKPCQDVTGEIYYFNFSTGQSTWDHPCDEHYRRLVGQERERTQLTAAAGAPGDKKKEKKKTKKEKKEKKENKKKKEPLRTPGALSSSLGPLPSPLGSLAPLRGLDAPLQGPLSGSAPALRGSLSSSGGLEPLRTSSRGLRGSGALSVLGSRQEEKVLLDLPAFNDENNEDNVSENEPDSRGSDRPLKNLHFDLDDLGAGLKDEGSEGSDLVPPEERTEPELQDLAMSGDQSPELPSKQDSEASRELEETSFSVDVKLSKKVPEIKDLNGRIGQQEKSEEKEEVDTDTDERHVQAKSKDEPLVHEVSRLVLHQSSPSLSFSGSSHSEEIPLERGEPPGLQRPQSSRGRLVRTSNTQLDDAEVYVKNRETTILKDREKKEDGDRGEEEDEERLKRNTERELEGERERMQKEKERRIQILQDELRREEEQEERRLKEQSEERLRTLRQRLLSRRTEEEARLSRESDQKLEELKQSVKKEREEQQQQIREESKAILKELQVSVEEERAAARSQLEDEKRRDLERLKEESEGELQAERRRLQREREDQVNSIKQEARSTERRRELMMSPRPEHQLAEYHRELGEVLQEVREEVQRDHERKLEQLKDDHRREMSSIREKYLDEETAQREQMLSALKDDRERLQASHTLQLEKLRLQLDAQIQKTQLAHSRKESELKDLADQLELREKELKSQEALLLTKAADLRRRRQKLGEEEQEVDSQLEALPRLIHERDQLKEALREEKAQARELVQVAREERNEARGQERRLKEERDRAREENRRLKEENGRLQSKVALLQERCQRLSLRLSELDQEAGVKSSPRSERNKKKEQETAPPADHKEPLLHVDDLDEPPLSPVPDSHSSMDEFRPYISSHGATIQKTKLFLERESSRLQERQAALQAAAQSSSSQGPTHPGGMTQEMIRSLQQEARNVAELQQTVQTGNSLLRRQEEQLQQLESSMAEEPLFEDLSRHAGERKVTFDVTESDLSSAVDPPDAAGHHPTVPAKVQELAESLQQISSQLNTVLGALGSLAQGQGTVNHPTSASAPAIPNMHHLSASSLGPPPPPAARVSQPPWAWPPHSESSTAMPLFSTPISGGLRASDELINSRWSSIFPGASIDQATSSTQRSSPAYSLYTPISDHDSWSTKRSLQMDGQRLQGLIDGNKRWLEMRKKDTSIPLFTRYRAPSSKTGLVQLGLSDNNQIRVYHY</sequence>
<evidence type="ECO:0000256" key="4">
    <source>
        <dbReference type="ARBA" id="ARBA00022553"/>
    </source>
</evidence>
<feature type="compositionally biased region" description="Basic and acidic residues" evidence="18">
    <location>
        <begin position="560"/>
        <end position="631"/>
    </location>
</feature>
<feature type="compositionally biased region" description="Low complexity" evidence="18">
    <location>
        <begin position="172"/>
        <end position="210"/>
    </location>
</feature>
<keyword evidence="7" id="KW-0498">Mitosis</keyword>
<keyword evidence="9 17" id="KW-0175">Coiled coil</keyword>
<evidence type="ECO:0000256" key="12">
    <source>
        <dbReference type="ARBA" id="ARBA00023242"/>
    </source>
</evidence>
<keyword evidence="21" id="KW-1185">Reference proteome</keyword>
<keyword evidence="11" id="KW-0206">Cytoskeleton</keyword>
<feature type="compositionally biased region" description="Basic and acidic residues" evidence="18">
    <location>
        <begin position="510"/>
        <end position="552"/>
    </location>
</feature>
<evidence type="ECO:0000256" key="13">
    <source>
        <dbReference type="ARBA" id="ARBA00023306"/>
    </source>
</evidence>
<proteinExistence type="predicted"/>
<keyword evidence="5" id="KW-0132">Cell division</keyword>
<feature type="compositionally biased region" description="Basic and acidic residues" evidence="18">
    <location>
        <begin position="296"/>
        <end position="307"/>
    </location>
</feature>
<feature type="domain" description="WW" evidence="19">
    <location>
        <begin position="55"/>
        <end position="88"/>
    </location>
</feature>
<gene>
    <name evidence="20" type="primary">cep164</name>
</gene>
<comment type="function">
    <text evidence="14">Plays a role in microtubule organization and/or maintenance for the formation of primary cilia (PC), a microtubule-based structure that protrudes from the surface of epithelial cells. Plays a critical role in G2/M checkpoint and nuclear divisions. A key player in the DNA damage-activated ATR/ATM signaling cascade since it is required for the proper phosphorylation of H2AX, RPA, CHEK2 and CHEK1. Plays a critical role in chromosome segregation, acting as a mediator required for the maintenance of genomic stability through modulation of MDC1, RPA and CHEK1.</text>
</comment>
<evidence type="ECO:0000256" key="3">
    <source>
        <dbReference type="ARBA" id="ARBA00022490"/>
    </source>
</evidence>
<feature type="compositionally biased region" description="Low complexity" evidence="18">
    <location>
        <begin position="141"/>
        <end position="164"/>
    </location>
</feature>